<proteinExistence type="predicted"/>
<evidence type="ECO:0000313" key="1">
    <source>
        <dbReference type="EMBL" id="KAF2440177.1"/>
    </source>
</evidence>
<protein>
    <submittedName>
        <fullName evidence="1">Uncharacterized protein</fullName>
    </submittedName>
</protein>
<gene>
    <name evidence="1" type="ORF">P171DRAFT_119492</name>
</gene>
<name>A0A9P4PA73_9PLEO</name>
<comment type="caution">
    <text evidence="1">The sequence shown here is derived from an EMBL/GenBank/DDBJ whole genome shotgun (WGS) entry which is preliminary data.</text>
</comment>
<reference evidence="1" key="1">
    <citation type="journal article" date="2020" name="Stud. Mycol.">
        <title>101 Dothideomycetes genomes: a test case for predicting lifestyles and emergence of pathogens.</title>
        <authorList>
            <person name="Haridas S."/>
            <person name="Albert R."/>
            <person name="Binder M."/>
            <person name="Bloem J."/>
            <person name="Labutti K."/>
            <person name="Salamov A."/>
            <person name="Andreopoulos B."/>
            <person name="Baker S."/>
            <person name="Barry K."/>
            <person name="Bills G."/>
            <person name="Bluhm B."/>
            <person name="Cannon C."/>
            <person name="Castanera R."/>
            <person name="Culley D."/>
            <person name="Daum C."/>
            <person name="Ezra D."/>
            <person name="Gonzalez J."/>
            <person name="Henrissat B."/>
            <person name="Kuo A."/>
            <person name="Liang C."/>
            <person name="Lipzen A."/>
            <person name="Lutzoni F."/>
            <person name="Magnuson J."/>
            <person name="Mondo S."/>
            <person name="Nolan M."/>
            <person name="Ohm R."/>
            <person name="Pangilinan J."/>
            <person name="Park H.-J."/>
            <person name="Ramirez L."/>
            <person name="Alfaro M."/>
            <person name="Sun H."/>
            <person name="Tritt A."/>
            <person name="Yoshinaga Y."/>
            <person name="Zwiers L.-H."/>
            <person name="Turgeon B."/>
            <person name="Goodwin S."/>
            <person name="Spatafora J."/>
            <person name="Crous P."/>
            <person name="Grigoriev I."/>
        </authorList>
    </citation>
    <scope>NUCLEOTIDE SEQUENCE</scope>
    <source>
        <strain evidence="1">CBS 690.94</strain>
    </source>
</reference>
<dbReference type="Proteomes" id="UP000799764">
    <property type="component" value="Unassembled WGS sequence"/>
</dbReference>
<keyword evidence="2" id="KW-1185">Reference proteome</keyword>
<evidence type="ECO:0000313" key="2">
    <source>
        <dbReference type="Proteomes" id="UP000799764"/>
    </source>
</evidence>
<sequence>MEVTNKQTKPSGDGNAMYSSSNIIQLVIPVLSSLAYYLHLPYIHATHQCQDTTYSSPPIQPSTGETLTTPRYCHRPTLLLFNQGKVRSGPITRHVPLSFSFSSTRMCNLHYVYASPSVKYTVKNPRCNPHRSQDAPSSIRNGTRSKLQTVLNKVFKTP</sequence>
<organism evidence="1 2">
    <name type="scientific">Karstenula rhodostoma CBS 690.94</name>
    <dbReference type="NCBI Taxonomy" id="1392251"/>
    <lineage>
        <taxon>Eukaryota</taxon>
        <taxon>Fungi</taxon>
        <taxon>Dikarya</taxon>
        <taxon>Ascomycota</taxon>
        <taxon>Pezizomycotina</taxon>
        <taxon>Dothideomycetes</taxon>
        <taxon>Pleosporomycetidae</taxon>
        <taxon>Pleosporales</taxon>
        <taxon>Massarineae</taxon>
        <taxon>Didymosphaeriaceae</taxon>
        <taxon>Karstenula</taxon>
    </lineage>
</organism>
<dbReference type="AlphaFoldDB" id="A0A9P4PA73"/>
<dbReference type="EMBL" id="MU001508">
    <property type="protein sequence ID" value="KAF2440177.1"/>
    <property type="molecule type" value="Genomic_DNA"/>
</dbReference>
<accession>A0A9P4PA73</accession>